<sequence>HKNLNDDLEGQVHFNLQFDVDLNSIYEHISPVEVTIKHNPYIDIANSILCNSRYSLISVSSCNPWQEIHLACNLEKLDNNNHLLNNDNNEPSTINTVQEIYETNNDNLMNEIKQKHARIYQVLSEAQCILNESKACHNRLKFLENMESKVMPVEKLVKDILQHEKRHSLPQTWKDSNENTQYYG</sequence>
<comment type="caution">
    <text evidence="1">The sequence shown here is derived from an EMBL/GenBank/DDBJ whole genome shotgun (WGS) entry which is preliminary data.</text>
</comment>
<protein>
    <submittedName>
        <fullName evidence="1">10120_t:CDS:1</fullName>
    </submittedName>
</protein>
<accession>A0A9N9HB85</accession>
<organism evidence="1 2">
    <name type="scientific">Cetraspora pellucida</name>
    <dbReference type="NCBI Taxonomy" id="1433469"/>
    <lineage>
        <taxon>Eukaryota</taxon>
        <taxon>Fungi</taxon>
        <taxon>Fungi incertae sedis</taxon>
        <taxon>Mucoromycota</taxon>
        <taxon>Glomeromycotina</taxon>
        <taxon>Glomeromycetes</taxon>
        <taxon>Diversisporales</taxon>
        <taxon>Gigasporaceae</taxon>
        <taxon>Cetraspora</taxon>
    </lineage>
</organism>
<name>A0A9N9HB85_9GLOM</name>
<keyword evidence="2" id="KW-1185">Reference proteome</keyword>
<proteinExistence type="predicted"/>
<feature type="non-terminal residue" evidence="1">
    <location>
        <position position="1"/>
    </location>
</feature>
<dbReference type="EMBL" id="CAJVQA010007818">
    <property type="protein sequence ID" value="CAG8662329.1"/>
    <property type="molecule type" value="Genomic_DNA"/>
</dbReference>
<reference evidence="1" key="1">
    <citation type="submission" date="2021-06" db="EMBL/GenBank/DDBJ databases">
        <authorList>
            <person name="Kallberg Y."/>
            <person name="Tangrot J."/>
            <person name="Rosling A."/>
        </authorList>
    </citation>
    <scope>NUCLEOTIDE SEQUENCE</scope>
    <source>
        <strain evidence="1">FL966</strain>
    </source>
</reference>
<evidence type="ECO:0000313" key="1">
    <source>
        <dbReference type="EMBL" id="CAG8662329.1"/>
    </source>
</evidence>
<gene>
    <name evidence="1" type="ORF">CPELLU_LOCUS9860</name>
</gene>
<dbReference type="Proteomes" id="UP000789759">
    <property type="component" value="Unassembled WGS sequence"/>
</dbReference>
<dbReference type="AlphaFoldDB" id="A0A9N9HB85"/>
<evidence type="ECO:0000313" key="2">
    <source>
        <dbReference type="Proteomes" id="UP000789759"/>
    </source>
</evidence>